<dbReference type="STRING" id="1300222.I532_10827"/>
<accession>M8DIK7</accession>
<proteinExistence type="inferred from homology"/>
<gene>
    <name evidence="7" type="ORF">I532_10827</name>
</gene>
<dbReference type="PANTHER" id="PTHR43461">
    <property type="entry name" value="TRANSMEMBRANE PROTEIN 256"/>
    <property type="match status" value="1"/>
</dbReference>
<comment type="caution">
    <text evidence="7">The sequence shown here is derived from an EMBL/GenBank/DDBJ whole genome shotgun (WGS) entry which is preliminary data.</text>
</comment>
<keyword evidence="4 6" id="KW-1133">Transmembrane helix</keyword>
<evidence type="ECO:0000256" key="3">
    <source>
        <dbReference type="ARBA" id="ARBA00022692"/>
    </source>
</evidence>
<feature type="transmembrane region" description="Helical" evidence="6">
    <location>
        <begin position="130"/>
        <end position="151"/>
    </location>
</feature>
<comment type="subcellular location">
    <subcellularLocation>
        <location evidence="1">Membrane</location>
        <topology evidence="1">Multi-pass membrane protein</topology>
    </subcellularLocation>
</comment>
<dbReference type="EMBL" id="APBN01000003">
    <property type="protein sequence ID" value="EMT53267.1"/>
    <property type="molecule type" value="Genomic_DNA"/>
</dbReference>
<feature type="transmembrane region" description="Helical" evidence="6">
    <location>
        <begin position="104"/>
        <end position="124"/>
    </location>
</feature>
<keyword evidence="3 6" id="KW-0812">Transmembrane</keyword>
<dbReference type="Pfam" id="PF04241">
    <property type="entry name" value="DUF423"/>
    <property type="match status" value="1"/>
</dbReference>
<evidence type="ECO:0000313" key="7">
    <source>
        <dbReference type="EMBL" id="EMT53267.1"/>
    </source>
</evidence>
<feature type="transmembrane region" description="Helical" evidence="6">
    <location>
        <begin position="80"/>
        <end position="97"/>
    </location>
</feature>
<evidence type="ECO:0000256" key="1">
    <source>
        <dbReference type="ARBA" id="ARBA00004141"/>
    </source>
</evidence>
<dbReference type="PANTHER" id="PTHR43461:SF1">
    <property type="entry name" value="TRANSMEMBRANE PROTEIN 256"/>
    <property type="match status" value="1"/>
</dbReference>
<organism evidence="7 8">
    <name type="scientific">Brevibacillus borstelensis AK1</name>
    <dbReference type="NCBI Taxonomy" id="1300222"/>
    <lineage>
        <taxon>Bacteria</taxon>
        <taxon>Bacillati</taxon>
        <taxon>Bacillota</taxon>
        <taxon>Bacilli</taxon>
        <taxon>Bacillales</taxon>
        <taxon>Paenibacillaceae</taxon>
        <taxon>Brevibacillus</taxon>
    </lineage>
</organism>
<dbReference type="InterPro" id="IPR006696">
    <property type="entry name" value="DUF423"/>
</dbReference>
<sequence length="158" mass="17085">MFINLQLGIALPVRYNRSSESVELTISSSKERYTLRTFLLLGAINGFLSVALGAFAAHGLKQKLDEYLLGVFQTGVTYQATHALALIAVALLIKFFPGSSTLTWAGWCFFFGIVLFSGSLYALSLTNIKVLGAITPFGGVLFLVGWALLAIQAWKTAS</sequence>
<evidence type="ECO:0008006" key="9">
    <source>
        <dbReference type="Google" id="ProtNLM"/>
    </source>
</evidence>
<dbReference type="AlphaFoldDB" id="M8DIK7"/>
<evidence type="ECO:0000313" key="8">
    <source>
        <dbReference type="Proteomes" id="UP000012081"/>
    </source>
</evidence>
<keyword evidence="8" id="KW-1185">Reference proteome</keyword>
<evidence type="ECO:0000256" key="6">
    <source>
        <dbReference type="SAM" id="Phobius"/>
    </source>
</evidence>
<evidence type="ECO:0000256" key="4">
    <source>
        <dbReference type="ARBA" id="ARBA00022989"/>
    </source>
</evidence>
<protein>
    <recommendedName>
        <fullName evidence="9">DUF423 domain-containing protein</fullName>
    </recommendedName>
</protein>
<dbReference type="Proteomes" id="UP000012081">
    <property type="component" value="Unassembled WGS sequence"/>
</dbReference>
<comment type="similarity">
    <text evidence="2">Belongs to the UPF0382 family.</text>
</comment>
<dbReference type="GO" id="GO:0005886">
    <property type="term" value="C:plasma membrane"/>
    <property type="evidence" value="ECO:0007669"/>
    <property type="project" value="TreeGrafter"/>
</dbReference>
<evidence type="ECO:0000256" key="5">
    <source>
        <dbReference type="ARBA" id="ARBA00023136"/>
    </source>
</evidence>
<reference evidence="7 8" key="1">
    <citation type="submission" date="2013-03" db="EMBL/GenBank/DDBJ databases">
        <title>Assembly of a new bacterial strain Brevibacillus borstelensis AK1.</title>
        <authorList>
            <person name="Rajan I."/>
            <person name="PoliReddy D."/>
            <person name="Sugumar T."/>
            <person name="Rathinam K."/>
            <person name="Alqarawi S."/>
            <person name="Khalil A.B."/>
            <person name="Sivakumar N."/>
        </authorList>
    </citation>
    <scope>NUCLEOTIDE SEQUENCE [LARGE SCALE GENOMIC DNA]</scope>
    <source>
        <strain evidence="7 8">AK1</strain>
    </source>
</reference>
<feature type="transmembrane region" description="Helical" evidence="6">
    <location>
        <begin position="38"/>
        <end position="60"/>
    </location>
</feature>
<keyword evidence="5 6" id="KW-0472">Membrane</keyword>
<evidence type="ECO:0000256" key="2">
    <source>
        <dbReference type="ARBA" id="ARBA00009694"/>
    </source>
</evidence>
<name>M8DIK7_9BACL</name>
<dbReference type="PATRIC" id="fig|1300222.3.peg.2249"/>